<reference evidence="4" key="1">
    <citation type="submission" date="2025-08" db="UniProtKB">
        <authorList>
            <consortium name="RefSeq"/>
        </authorList>
    </citation>
    <scope>IDENTIFICATION</scope>
    <source>
        <tissue evidence="4">Gonads</tissue>
    </source>
</reference>
<sequence length="200" mass="22428">MTNVNEYWAEAVQSYFGVNTHSATANGVHGPVSTRDKLRTYDPTVYGLIQEIFPCNNNYIKRCDKSRASEAAQTLRMNCDSSGTGTGDCKDNNKYCQSWAKRGECQKNPGYMLSNCKLSCDRCSGDCKDNNKYCQSWAKRGECQKNPVYMLSNCKLSCNRCSGVSCVDKNSNCQNWASRGECSKNPKYMLFNCKKSCNVC</sequence>
<dbReference type="SMART" id="SM00254">
    <property type="entry name" value="ShKT"/>
    <property type="match status" value="3"/>
</dbReference>
<dbReference type="OrthoDB" id="6132182at2759"/>
<keyword evidence="3" id="KW-1185">Reference proteome</keyword>
<proteinExistence type="predicted"/>
<dbReference type="AlphaFoldDB" id="A0A2R2MPK6"/>
<dbReference type="GeneID" id="106153421"/>
<dbReference type="PANTHER" id="PTHR21724:SF109">
    <property type="entry name" value="SHKT DOMAIN-CONTAINING PROTEIN"/>
    <property type="match status" value="1"/>
</dbReference>
<dbReference type="PROSITE" id="PS51670">
    <property type="entry name" value="SHKT"/>
    <property type="match status" value="3"/>
</dbReference>
<dbReference type="STRING" id="7574.A0A2R2MPK6"/>
<protein>
    <submittedName>
        <fullName evidence="4">Tyrosinase-like protein tyr-3</fullName>
    </submittedName>
</protein>
<feature type="disulfide bond" evidence="1">
    <location>
        <begin position="89"/>
        <end position="123"/>
    </location>
</feature>
<dbReference type="PANTHER" id="PTHR21724">
    <property type="entry name" value="SHKT DOMAIN-CONTAINING PROTEIN"/>
    <property type="match status" value="1"/>
</dbReference>
<evidence type="ECO:0000256" key="1">
    <source>
        <dbReference type="PROSITE-ProRule" id="PRU01005"/>
    </source>
</evidence>
<dbReference type="Proteomes" id="UP000085678">
    <property type="component" value="Unplaced"/>
</dbReference>
<dbReference type="RefSeq" id="XP_023932169.1">
    <property type="nucleotide sequence ID" value="XM_024076401.1"/>
</dbReference>
<evidence type="ECO:0000313" key="4">
    <source>
        <dbReference type="RefSeq" id="XP_023932169.1"/>
    </source>
</evidence>
<dbReference type="KEGG" id="lak:106153421"/>
<feature type="domain" description="ShKT" evidence="2">
    <location>
        <begin position="127"/>
        <end position="161"/>
    </location>
</feature>
<feature type="disulfide bond" evidence="1">
    <location>
        <begin position="166"/>
        <end position="200"/>
    </location>
</feature>
<feature type="domain" description="ShKT" evidence="2">
    <location>
        <begin position="166"/>
        <end position="200"/>
    </location>
</feature>
<organism evidence="3 4">
    <name type="scientific">Lingula anatina</name>
    <name type="common">Brachiopod</name>
    <name type="synonym">Lingula unguis</name>
    <dbReference type="NCBI Taxonomy" id="7574"/>
    <lineage>
        <taxon>Eukaryota</taxon>
        <taxon>Metazoa</taxon>
        <taxon>Spiralia</taxon>
        <taxon>Lophotrochozoa</taxon>
        <taxon>Brachiopoda</taxon>
        <taxon>Linguliformea</taxon>
        <taxon>Lingulata</taxon>
        <taxon>Lingulida</taxon>
        <taxon>Linguloidea</taxon>
        <taxon>Lingulidae</taxon>
        <taxon>Lingula</taxon>
    </lineage>
</organism>
<dbReference type="InterPro" id="IPR003582">
    <property type="entry name" value="ShKT_dom"/>
</dbReference>
<dbReference type="InParanoid" id="A0A2R2MPK6"/>
<name>A0A2R2MPK6_LINAN</name>
<gene>
    <name evidence="4" type="primary">LOC106153421</name>
</gene>
<evidence type="ECO:0000259" key="2">
    <source>
        <dbReference type="PROSITE" id="PS51670"/>
    </source>
</evidence>
<keyword evidence="1" id="KW-1015">Disulfide bond</keyword>
<dbReference type="Gene3D" id="1.10.10.1940">
    <property type="match status" value="1"/>
</dbReference>
<feature type="disulfide bond" evidence="1">
    <location>
        <begin position="127"/>
        <end position="161"/>
    </location>
</feature>
<evidence type="ECO:0000313" key="3">
    <source>
        <dbReference type="Proteomes" id="UP000085678"/>
    </source>
</evidence>
<feature type="domain" description="ShKT" evidence="2">
    <location>
        <begin position="89"/>
        <end position="123"/>
    </location>
</feature>
<dbReference type="Pfam" id="PF01549">
    <property type="entry name" value="ShK"/>
    <property type="match status" value="3"/>
</dbReference>
<accession>A0A2R2MPK6</accession>
<comment type="caution">
    <text evidence="1">Lacks conserved residue(s) required for the propagation of feature annotation.</text>
</comment>